<reference evidence="2 3" key="1">
    <citation type="journal article" date="2018" name="PLoS Genet.">
        <title>Population sequencing reveals clonal diversity and ancestral inbreeding in the grapevine cultivar Chardonnay.</title>
        <authorList>
            <person name="Roach M.J."/>
            <person name="Johnson D.L."/>
            <person name="Bohlmann J."/>
            <person name="van Vuuren H.J."/>
            <person name="Jones S.J."/>
            <person name="Pretorius I.S."/>
            <person name="Schmidt S.A."/>
            <person name="Borneman A.R."/>
        </authorList>
    </citation>
    <scope>NUCLEOTIDE SEQUENCE [LARGE SCALE GENOMIC DNA]</scope>
    <source>
        <strain evidence="3">cv. Chardonnay</strain>
        <tissue evidence="2">Leaf</tissue>
    </source>
</reference>
<feature type="compositionally biased region" description="Polar residues" evidence="1">
    <location>
        <begin position="153"/>
        <end position="162"/>
    </location>
</feature>
<dbReference type="EMBL" id="QGNW01000174">
    <property type="protein sequence ID" value="RVW88385.1"/>
    <property type="molecule type" value="Genomic_DNA"/>
</dbReference>
<protein>
    <submittedName>
        <fullName evidence="2">Uncharacterized protein</fullName>
    </submittedName>
</protein>
<sequence>MAKLDLADDCNWSCTADCERYRAQINKERIYDFLAGLNKELDEVCGQLLGIKPLPIIEEIFTEVSREETRKCVMLGGATTPIIASNTTIDNSALAACKNDIPCGDTRNNRRNGNLWCDHCQRSNHSRENCWTLNGKPPNFRDNRGTRREPKGYQTTSDTEQQLGENSINISLNKEQLE</sequence>
<name>A0A438HVA9_VITVI</name>
<dbReference type="PANTHER" id="PTHR34222:SF40">
    <property type="match status" value="1"/>
</dbReference>
<gene>
    <name evidence="2" type="ORF">CK203_040930</name>
</gene>
<comment type="caution">
    <text evidence="2">The sequence shown here is derived from an EMBL/GenBank/DDBJ whole genome shotgun (WGS) entry which is preliminary data.</text>
</comment>
<accession>A0A438HVA9</accession>
<organism evidence="2 3">
    <name type="scientific">Vitis vinifera</name>
    <name type="common">Grape</name>
    <dbReference type="NCBI Taxonomy" id="29760"/>
    <lineage>
        <taxon>Eukaryota</taxon>
        <taxon>Viridiplantae</taxon>
        <taxon>Streptophyta</taxon>
        <taxon>Embryophyta</taxon>
        <taxon>Tracheophyta</taxon>
        <taxon>Spermatophyta</taxon>
        <taxon>Magnoliopsida</taxon>
        <taxon>eudicotyledons</taxon>
        <taxon>Gunneridae</taxon>
        <taxon>Pentapetalae</taxon>
        <taxon>rosids</taxon>
        <taxon>Vitales</taxon>
        <taxon>Vitaceae</taxon>
        <taxon>Viteae</taxon>
        <taxon>Vitis</taxon>
    </lineage>
</organism>
<evidence type="ECO:0000313" key="3">
    <source>
        <dbReference type="Proteomes" id="UP000288805"/>
    </source>
</evidence>
<proteinExistence type="predicted"/>
<evidence type="ECO:0000256" key="1">
    <source>
        <dbReference type="SAM" id="MobiDB-lite"/>
    </source>
</evidence>
<feature type="region of interest" description="Disordered" evidence="1">
    <location>
        <begin position="137"/>
        <end position="162"/>
    </location>
</feature>
<dbReference type="PANTHER" id="PTHR34222">
    <property type="entry name" value="GAG_PRE-INTEGRS DOMAIN-CONTAINING PROTEIN"/>
    <property type="match status" value="1"/>
</dbReference>
<evidence type="ECO:0000313" key="2">
    <source>
        <dbReference type="EMBL" id="RVW88385.1"/>
    </source>
</evidence>
<dbReference type="Proteomes" id="UP000288805">
    <property type="component" value="Unassembled WGS sequence"/>
</dbReference>
<dbReference type="AlphaFoldDB" id="A0A438HVA9"/>
<feature type="compositionally biased region" description="Basic and acidic residues" evidence="1">
    <location>
        <begin position="139"/>
        <end position="151"/>
    </location>
</feature>